<proteinExistence type="predicted"/>
<dbReference type="RefSeq" id="WP_152598078.1">
    <property type="nucleotide sequence ID" value="NZ_JGYV01000011.1"/>
</dbReference>
<dbReference type="OrthoDB" id="3418622at2"/>
<protein>
    <recommendedName>
        <fullName evidence="3">Abi-like protein</fullName>
    </recommendedName>
</protein>
<reference evidence="1 2" key="1">
    <citation type="submission" date="2014-03" db="EMBL/GenBank/DDBJ databases">
        <title>Genomics of Bifidobacteria.</title>
        <authorList>
            <person name="Ventura M."/>
            <person name="Milani C."/>
            <person name="Lugli G.A."/>
        </authorList>
    </citation>
    <scope>NUCLEOTIDE SEQUENCE [LARGE SCALE GENOMIC DNA]</scope>
    <source>
        <strain evidence="1 2">LMG 10738</strain>
    </source>
</reference>
<gene>
    <name evidence="1" type="ORF">BCUN_1389</name>
</gene>
<dbReference type="STRING" id="1688.BCUN_1389"/>
<organism evidence="1 2">
    <name type="scientific">Bifidobacterium cuniculi</name>
    <dbReference type="NCBI Taxonomy" id="1688"/>
    <lineage>
        <taxon>Bacteria</taxon>
        <taxon>Bacillati</taxon>
        <taxon>Actinomycetota</taxon>
        <taxon>Actinomycetes</taxon>
        <taxon>Bifidobacteriales</taxon>
        <taxon>Bifidobacteriaceae</taxon>
        <taxon>Bifidobacterium</taxon>
    </lineage>
</organism>
<dbReference type="Proteomes" id="UP000029067">
    <property type="component" value="Unassembled WGS sequence"/>
</dbReference>
<accession>A0A087ATH3</accession>
<dbReference type="AlphaFoldDB" id="A0A087ATH3"/>
<comment type="caution">
    <text evidence="1">The sequence shown here is derived from an EMBL/GenBank/DDBJ whole genome shotgun (WGS) entry which is preliminary data.</text>
</comment>
<evidence type="ECO:0008006" key="3">
    <source>
        <dbReference type="Google" id="ProtNLM"/>
    </source>
</evidence>
<evidence type="ECO:0000313" key="2">
    <source>
        <dbReference type="Proteomes" id="UP000029067"/>
    </source>
</evidence>
<keyword evidence="2" id="KW-1185">Reference proteome</keyword>
<dbReference type="EMBL" id="JGYV01000011">
    <property type="protein sequence ID" value="KFI62073.1"/>
    <property type="molecule type" value="Genomic_DNA"/>
</dbReference>
<evidence type="ECO:0000313" key="1">
    <source>
        <dbReference type="EMBL" id="KFI62073.1"/>
    </source>
</evidence>
<sequence length="380" mass="44908">MTVAEHITAVRLAEYLNEVDGDPSRALELYMWNSRMSAECFILIGHLEILLRNSIDEVLQLYYHDKERGIPWFLQLGTDLSTEDRESIQRVREELRKRRKPDSRDRIIAGLTFGFWSHMFNTQHDELWKLCLYRVFRNGENPKITRKEVAALVEQLRLTRNRVAHHNYLKQFDVPNSIASIFQLARLISPEYATWMENNSTWREIYENSCPAIDTDTVIIPGRVAWDIYQHQPIYVCRKGRFFRDMRYLGFYEDKYIRNQIPRIKHVFDDVEWTPERAQELCESNDHDERTLGKAMQWALSEEGTEVAHGWKHAKEGYKVFLLTPYREQQQGDDGHHVLPNGDLPHESSVAYVRNHRYTSLHRLLSARTTDDLSVARTVD</sequence>
<name>A0A087ATH3_9BIFI</name>
<dbReference type="eggNOG" id="ENOG502ZB8C">
    <property type="taxonomic scope" value="Bacteria"/>
</dbReference>